<evidence type="ECO:0000256" key="2">
    <source>
        <dbReference type="SAM" id="MobiDB-lite"/>
    </source>
</evidence>
<dbReference type="Gene3D" id="3.30.930.30">
    <property type="match status" value="1"/>
</dbReference>
<evidence type="ECO:0000313" key="4">
    <source>
        <dbReference type="Proteomes" id="UP001187221"/>
    </source>
</evidence>
<organism evidence="3 4">
    <name type="scientific">Novosphingobium pituita</name>
    <dbReference type="NCBI Taxonomy" id="3056842"/>
    <lineage>
        <taxon>Bacteria</taxon>
        <taxon>Pseudomonadati</taxon>
        <taxon>Pseudomonadota</taxon>
        <taxon>Alphaproteobacteria</taxon>
        <taxon>Sphingomonadales</taxon>
        <taxon>Sphingomonadaceae</taxon>
        <taxon>Novosphingobium</taxon>
    </lineage>
</organism>
<comment type="caution">
    <text evidence="3">The sequence shown here is derived from an EMBL/GenBank/DDBJ whole genome shotgun (WGS) entry which is preliminary data.</text>
</comment>
<sequence>MLARRVANARAGTAGAAPGRANNRLVWGGAKRRVPKKSDYEAIKLFKFFRICCPYHMASLVFNIRPAAASDVRNLSAHELHRAPDGNSAIDPARSHLNRVLIGPRTQSEALDALLASGVQRPAAQSEAPYVQIVVGASAEFFRPDDPEAAGTFQADRVEQFEREAMAWLKATFGDDLIHASTHLDETTPHMHVLVAPTYQKAARKPGRKKRGETDAEFEARKREAAERPTVRTVGRRSNALLSAPNSFQHLRQSLADHLTPLGIGYGDDLHPTDPDPQTTRQKLKSENDYLRAWNAYEQEQAKEAQETAVEARRAAEMAAERQEALRAQEEALAAREAALERREADIARQAE</sequence>
<dbReference type="CDD" id="cd17242">
    <property type="entry name" value="MobM_relaxase"/>
    <property type="match status" value="1"/>
</dbReference>
<dbReference type="InterPro" id="IPR001668">
    <property type="entry name" value="Mob_Pre"/>
</dbReference>
<feature type="region of interest" description="Disordered" evidence="2">
    <location>
        <begin position="200"/>
        <end position="232"/>
    </location>
</feature>
<dbReference type="Proteomes" id="UP001187221">
    <property type="component" value="Unassembled WGS sequence"/>
</dbReference>
<evidence type="ECO:0000256" key="1">
    <source>
        <dbReference type="SAM" id="Coils"/>
    </source>
</evidence>
<dbReference type="Pfam" id="PF01076">
    <property type="entry name" value="Mob_Pre"/>
    <property type="match status" value="1"/>
</dbReference>
<keyword evidence="1" id="KW-0175">Coiled coil</keyword>
<gene>
    <name evidence="3" type="ORF">NUTIK01_16420</name>
</gene>
<feature type="compositionally biased region" description="Basic and acidic residues" evidence="2">
    <location>
        <begin position="212"/>
        <end position="230"/>
    </location>
</feature>
<keyword evidence="4" id="KW-1185">Reference proteome</keyword>
<feature type="coiled-coil region" evidence="1">
    <location>
        <begin position="302"/>
        <end position="343"/>
    </location>
</feature>
<evidence type="ECO:0000313" key="3">
    <source>
        <dbReference type="EMBL" id="GMM60865.1"/>
    </source>
</evidence>
<reference evidence="3 4" key="1">
    <citation type="submission" date="2023-06" db="EMBL/GenBank/DDBJ databases">
        <title>Draft genome sequence of Novosphingobium sp. strain IK01.</title>
        <authorList>
            <person name="Hatamoto M."/>
            <person name="Ikarashi T."/>
            <person name="Yamaguchi T."/>
        </authorList>
    </citation>
    <scope>NUCLEOTIDE SEQUENCE [LARGE SCALE GENOMIC DNA]</scope>
    <source>
        <strain evidence="3 4">IK01</strain>
    </source>
</reference>
<evidence type="ECO:0008006" key="5">
    <source>
        <dbReference type="Google" id="ProtNLM"/>
    </source>
</evidence>
<protein>
    <recommendedName>
        <fullName evidence="5">Plasmid recombination enzyme</fullName>
    </recommendedName>
</protein>
<feature type="compositionally biased region" description="Basic residues" evidence="2">
    <location>
        <begin position="202"/>
        <end position="211"/>
    </location>
</feature>
<proteinExistence type="predicted"/>
<accession>A0ABQ6P6L1</accession>
<dbReference type="EMBL" id="BTFW01000001">
    <property type="protein sequence ID" value="GMM60865.1"/>
    <property type="molecule type" value="Genomic_DNA"/>
</dbReference>
<name>A0ABQ6P6L1_9SPHN</name>